<reference evidence="1 2" key="1">
    <citation type="submission" date="2013-02" db="EMBL/GenBank/DDBJ databases">
        <title>The Genome Sequence of Lactobacillus catenaformis F0143.</title>
        <authorList>
            <consortium name="The Broad Institute Genome Sequencing Platform"/>
            <person name="Earl A."/>
            <person name="Ward D."/>
            <person name="Feldgarden M."/>
            <person name="Gevers D."/>
            <person name="Izard J."/>
            <person name="Blanton J.M."/>
            <person name="Mathney J."/>
            <person name="Dewhirst F.E."/>
            <person name="Young S.K."/>
            <person name="Zeng Q."/>
            <person name="Gargeya S."/>
            <person name="Fitzgerald M."/>
            <person name="Haas B."/>
            <person name="Abouelleil A."/>
            <person name="Alvarado L."/>
            <person name="Arachchi H.M."/>
            <person name="Berlin A."/>
            <person name="Chapman S.B."/>
            <person name="Gearin G."/>
            <person name="Goldberg J."/>
            <person name="Griggs A."/>
            <person name="Gujja S."/>
            <person name="Hansen M."/>
            <person name="Heiman D."/>
            <person name="Howarth C."/>
            <person name="Larimer J."/>
            <person name="Lui A."/>
            <person name="MacDonald P.J.P."/>
            <person name="McCowen C."/>
            <person name="Montmayeur A."/>
            <person name="Murphy C."/>
            <person name="Neiman D."/>
            <person name="Pearson M."/>
            <person name="Priest M."/>
            <person name="Roberts A."/>
            <person name="Saif S."/>
            <person name="Shea T."/>
            <person name="Sisk P."/>
            <person name="Stolte C."/>
            <person name="Sykes S."/>
            <person name="Wortman J."/>
            <person name="Nusbaum C."/>
            <person name="Birren B."/>
        </authorList>
    </citation>
    <scope>NUCLEOTIDE SEQUENCE [LARGE SCALE GENOMIC DNA]</scope>
    <source>
        <strain evidence="1 2">OT 569</strain>
    </source>
</reference>
<protein>
    <submittedName>
        <fullName evidence="1">Cof-like hydrolase</fullName>
    </submittedName>
</protein>
<comment type="caution">
    <text evidence="1">The sequence shown here is derived from an EMBL/GenBank/DDBJ whole genome shotgun (WGS) entry which is preliminary data.</text>
</comment>
<dbReference type="AlphaFoldDB" id="M2PYW0"/>
<dbReference type="SFLD" id="SFLDG01144">
    <property type="entry name" value="C2.B.4:_PGP_Like"/>
    <property type="match status" value="1"/>
</dbReference>
<dbReference type="Gene3D" id="3.30.1240.10">
    <property type="match status" value="1"/>
</dbReference>
<dbReference type="InterPro" id="IPR000150">
    <property type="entry name" value="Cof"/>
</dbReference>
<dbReference type="NCBIfam" id="TIGR00099">
    <property type="entry name" value="Cof-subfamily"/>
    <property type="match status" value="1"/>
</dbReference>
<dbReference type="SUPFAM" id="SSF56784">
    <property type="entry name" value="HAD-like"/>
    <property type="match status" value="1"/>
</dbReference>
<dbReference type="CDD" id="cd07518">
    <property type="entry name" value="HAD_YbiV-Like"/>
    <property type="match status" value="1"/>
</dbReference>
<dbReference type="InterPro" id="IPR036412">
    <property type="entry name" value="HAD-like_sf"/>
</dbReference>
<dbReference type="eggNOG" id="COG0561">
    <property type="taxonomic scope" value="Bacteria"/>
</dbReference>
<dbReference type="PANTHER" id="PTHR10000">
    <property type="entry name" value="PHOSPHOSERINE PHOSPHATASE"/>
    <property type="match status" value="1"/>
</dbReference>
<dbReference type="InterPro" id="IPR023214">
    <property type="entry name" value="HAD_sf"/>
</dbReference>
<dbReference type="EMBL" id="AGEJ01000028">
    <property type="protein sequence ID" value="EMD15885.1"/>
    <property type="molecule type" value="Genomic_DNA"/>
</dbReference>
<evidence type="ECO:0000313" key="1">
    <source>
        <dbReference type="EMBL" id="EMD15885.1"/>
    </source>
</evidence>
<organism evidence="1 2">
    <name type="scientific">Eggerthia catenaformis OT 569 = DSM 20559</name>
    <dbReference type="NCBI Taxonomy" id="999415"/>
    <lineage>
        <taxon>Bacteria</taxon>
        <taxon>Bacillati</taxon>
        <taxon>Bacillota</taxon>
        <taxon>Erysipelotrichia</taxon>
        <taxon>Erysipelotrichales</taxon>
        <taxon>Coprobacillaceae</taxon>
        <taxon>Eggerthia</taxon>
    </lineage>
</organism>
<keyword evidence="2" id="KW-1185">Reference proteome</keyword>
<dbReference type="Gene3D" id="3.40.50.1000">
    <property type="entry name" value="HAD superfamily/HAD-like"/>
    <property type="match status" value="1"/>
</dbReference>
<keyword evidence="1" id="KW-0378">Hydrolase</keyword>
<name>M2PYW0_9FIRM</name>
<dbReference type="GO" id="GO:0000287">
    <property type="term" value="F:magnesium ion binding"/>
    <property type="evidence" value="ECO:0007669"/>
    <property type="project" value="TreeGrafter"/>
</dbReference>
<dbReference type="STRING" id="999415.HMPREF9943_01832"/>
<dbReference type="NCBIfam" id="TIGR01484">
    <property type="entry name" value="HAD-SF-IIB"/>
    <property type="match status" value="1"/>
</dbReference>
<dbReference type="Proteomes" id="UP000011758">
    <property type="component" value="Unassembled WGS sequence"/>
</dbReference>
<dbReference type="GO" id="GO:0016791">
    <property type="term" value="F:phosphatase activity"/>
    <property type="evidence" value="ECO:0007669"/>
    <property type="project" value="UniProtKB-ARBA"/>
</dbReference>
<dbReference type="PANTHER" id="PTHR10000:SF53">
    <property type="entry name" value="5-AMINO-6-(5-PHOSPHO-D-RIBITYLAMINO)URACIL PHOSPHATASE YBJI-RELATED"/>
    <property type="match status" value="1"/>
</dbReference>
<dbReference type="RefSeq" id="WP_004804359.1">
    <property type="nucleotide sequence ID" value="NZ_KB446651.1"/>
</dbReference>
<dbReference type="Pfam" id="PF08282">
    <property type="entry name" value="Hydrolase_3"/>
    <property type="match status" value="1"/>
</dbReference>
<evidence type="ECO:0000313" key="2">
    <source>
        <dbReference type="Proteomes" id="UP000011758"/>
    </source>
</evidence>
<sequence length="267" mass="30369">MIKVVATDMDGTFLNSHNDYNREQFKAVFEKMRKKGVKLVIISGNQYYQIKSFFKGLEDQITFVGENGAYFVENDQFIRSVRLDNELVRKVLDYLKNEKLDDELVLCGEESAYILKKASQEAKDDFAIYYYRLKEVDSFDILPDDHFMKFSFNTPIEKTMEICEQLNIILGDKVRAVTSGHGNIDIIAKGINKGSALEYLLERWDISPDDLAGFGDGGNDVELLRLAKYSYAMANGSEQAKAAARYIAPSNDDSGVLQTVERLLEEE</sequence>
<dbReference type="SFLD" id="SFLDS00003">
    <property type="entry name" value="Haloacid_Dehalogenase"/>
    <property type="match status" value="1"/>
</dbReference>
<dbReference type="PROSITE" id="PS01229">
    <property type="entry name" value="COF_2"/>
    <property type="match status" value="1"/>
</dbReference>
<dbReference type="InterPro" id="IPR006379">
    <property type="entry name" value="HAD-SF_hydro_IIB"/>
</dbReference>
<dbReference type="GO" id="GO:0005829">
    <property type="term" value="C:cytosol"/>
    <property type="evidence" value="ECO:0007669"/>
    <property type="project" value="TreeGrafter"/>
</dbReference>
<gene>
    <name evidence="1" type="ORF">HMPREF9943_01832</name>
</gene>
<accession>M2PYW0</accession>
<dbReference type="BioCyc" id="ECAT999415-HMP:GTTI-1897-MONOMER"/>
<proteinExistence type="predicted"/>
<dbReference type="SFLD" id="SFLDG01140">
    <property type="entry name" value="C2.B:_Phosphomannomutase_and_P"/>
    <property type="match status" value="1"/>
</dbReference>